<evidence type="ECO:0000313" key="1">
    <source>
        <dbReference type="EMBL" id="PHT53710.1"/>
    </source>
</evidence>
<protein>
    <submittedName>
        <fullName evidence="1">Uncharacterized protein</fullName>
    </submittedName>
</protein>
<evidence type="ECO:0000313" key="2">
    <source>
        <dbReference type="Proteomes" id="UP000224567"/>
    </source>
</evidence>
<dbReference type="AlphaFoldDB" id="A0A2G2X8B2"/>
<reference evidence="2" key="2">
    <citation type="journal article" date="2017" name="J. Anim. Genet.">
        <title>Multiple reference genome sequences of hot pepper reveal the massive evolution of plant disease resistance genes by retroduplication.</title>
        <authorList>
            <person name="Kim S."/>
            <person name="Park J."/>
            <person name="Yeom S.-I."/>
            <person name="Kim Y.-M."/>
            <person name="Seo E."/>
            <person name="Kim K.-T."/>
            <person name="Kim M.-S."/>
            <person name="Lee J.M."/>
            <person name="Cheong K."/>
            <person name="Shin H.-S."/>
            <person name="Kim S.-B."/>
            <person name="Han K."/>
            <person name="Lee J."/>
            <person name="Park M."/>
            <person name="Lee H.-A."/>
            <person name="Lee H.-Y."/>
            <person name="Lee Y."/>
            <person name="Oh S."/>
            <person name="Lee J.H."/>
            <person name="Choi E."/>
            <person name="Choi E."/>
            <person name="Lee S.E."/>
            <person name="Jeon J."/>
            <person name="Kim H."/>
            <person name="Choi G."/>
            <person name="Song H."/>
            <person name="Lee J."/>
            <person name="Lee S.-C."/>
            <person name="Kwon J.-K."/>
            <person name="Lee H.-Y."/>
            <person name="Koo N."/>
            <person name="Hong Y."/>
            <person name="Kim R.W."/>
            <person name="Kang W.-H."/>
            <person name="Huh J.H."/>
            <person name="Kang B.-C."/>
            <person name="Yang T.-J."/>
            <person name="Lee Y.-H."/>
            <person name="Bennetzen J.L."/>
            <person name="Choi D."/>
        </authorList>
    </citation>
    <scope>NUCLEOTIDE SEQUENCE [LARGE SCALE GENOMIC DNA]</scope>
    <source>
        <strain evidence="2">cv. PBC81</strain>
    </source>
</reference>
<dbReference type="EMBL" id="MLFT02000003">
    <property type="protein sequence ID" value="PHT53710.1"/>
    <property type="molecule type" value="Genomic_DNA"/>
</dbReference>
<name>A0A2G2X8B2_CAPBA</name>
<organism evidence="1 2">
    <name type="scientific">Capsicum baccatum</name>
    <name type="common">Peruvian pepper</name>
    <dbReference type="NCBI Taxonomy" id="33114"/>
    <lineage>
        <taxon>Eukaryota</taxon>
        <taxon>Viridiplantae</taxon>
        <taxon>Streptophyta</taxon>
        <taxon>Embryophyta</taxon>
        <taxon>Tracheophyta</taxon>
        <taxon>Spermatophyta</taxon>
        <taxon>Magnoliopsida</taxon>
        <taxon>eudicotyledons</taxon>
        <taxon>Gunneridae</taxon>
        <taxon>Pentapetalae</taxon>
        <taxon>asterids</taxon>
        <taxon>lamiids</taxon>
        <taxon>Solanales</taxon>
        <taxon>Solanaceae</taxon>
        <taxon>Solanoideae</taxon>
        <taxon>Capsiceae</taxon>
        <taxon>Capsicum</taxon>
    </lineage>
</organism>
<dbReference type="PANTHER" id="PTHR48302">
    <property type="entry name" value="ULP1 PROTEASE FAMILY, C-TERMINAL CATALYTIC DOMAIN CONTAINING PROTEIN"/>
    <property type="match status" value="1"/>
</dbReference>
<sequence length="172" mass="19551">MAKHANCSSSVRDNRSMNFDEIPSFSLDLSQDENINLISSNSQSKGVVNLQELRSKQRNDPQKKVLHAPWNATCHSDLVVECCSAVPHTVASKVDSQILRLLNWKTNAIRPRYESPMKSLFNDANDKVVFKNIEPIRKEISTFQIPKKVFHRGGSHKEDYVVSDDDFQDPPI</sequence>
<accession>A0A2G2X8B2</accession>
<reference evidence="1 2" key="1">
    <citation type="journal article" date="2017" name="Genome Biol.">
        <title>New reference genome sequences of hot pepper reveal the massive evolution of plant disease-resistance genes by retroduplication.</title>
        <authorList>
            <person name="Kim S."/>
            <person name="Park J."/>
            <person name="Yeom S.I."/>
            <person name="Kim Y.M."/>
            <person name="Seo E."/>
            <person name="Kim K.T."/>
            <person name="Kim M.S."/>
            <person name="Lee J.M."/>
            <person name="Cheong K."/>
            <person name="Shin H.S."/>
            <person name="Kim S.B."/>
            <person name="Han K."/>
            <person name="Lee J."/>
            <person name="Park M."/>
            <person name="Lee H.A."/>
            <person name="Lee H.Y."/>
            <person name="Lee Y."/>
            <person name="Oh S."/>
            <person name="Lee J.H."/>
            <person name="Choi E."/>
            <person name="Choi E."/>
            <person name="Lee S.E."/>
            <person name="Jeon J."/>
            <person name="Kim H."/>
            <person name="Choi G."/>
            <person name="Song H."/>
            <person name="Lee J."/>
            <person name="Lee S.C."/>
            <person name="Kwon J.K."/>
            <person name="Lee H.Y."/>
            <person name="Koo N."/>
            <person name="Hong Y."/>
            <person name="Kim R.W."/>
            <person name="Kang W.H."/>
            <person name="Huh J.H."/>
            <person name="Kang B.C."/>
            <person name="Yang T.J."/>
            <person name="Lee Y.H."/>
            <person name="Bennetzen J.L."/>
            <person name="Choi D."/>
        </authorList>
    </citation>
    <scope>NUCLEOTIDE SEQUENCE [LARGE SCALE GENOMIC DNA]</scope>
    <source>
        <strain evidence="2">cv. PBC81</strain>
    </source>
</reference>
<comment type="caution">
    <text evidence="1">The sequence shown here is derived from an EMBL/GenBank/DDBJ whole genome shotgun (WGS) entry which is preliminary data.</text>
</comment>
<dbReference type="Proteomes" id="UP000224567">
    <property type="component" value="Unassembled WGS sequence"/>
</dbReference>
<dbReference type="OrthoDB" id="1194650at2759"/>
<gene>
    <name evidence="1" type="ORF">CQW23_08172</name>
</gene>
<dbReference type="PANTHER" id="PTHR48302:SF2">
    <property type="entry name" value="DUF1985 DOMAIN-CONTAINING PROTEIN"/>
    <property type="match status" value="1"/>
</dbReference>
<keyword evidence="2" id="KW-1185">Reference proteome</keyword>
<proteinExistence type="predicted"/>